<proteinExistence type="predicted"/>
<sequence length="130" mass="14639">MSTNLVKVVHTSFWIPDGSALAYVSYMKGQQQRYIRKYNPDTDEDSLVMEMPACSHLMSNHNGILYVGDGSGSPVDVKDTCSYKIENDPWIYILSSKNKKIHKLVKHNSFLEGTERRPAGNAPASIIFSR</sequence>
<dbReference type="AlphaFoldDB" id="A0A377KDS6"/>
<dbReference type="Pfam" id="PF14583">
    <property type="entry name" value="Pectate_lyase22"/>
    <property type="match status" value="1"/>
</dbReference>
<evidence type="ECO:0000313" key="3">
    <source>
        <dbReference type="Proteomes" id="UP000254181"/>
    </source>
</evidence>
<reference evidence="2 3" key="1">
    <citation type="submission" date="2018-06" db="EMBL/GenBank/DDBJ databases">
        <authorList>
            <consortium name="Pathogen Informatics"/>
            <person name="Doyle S."/>
        </authorList>
    </citation>
    <scope>NUCLEOTIDE SEQUENCE [LARGE SCALE GENOMIC DNA]</scope>
    <source>
        <strain evidence="2 3">NCTC9075</strain>
    </source>
</reference>
<dbReference type="SUPFAM" id="SSF82171">
    <property type="entry name" value="DPP6 N-terminal domain-like"/>
    <property type="match status" value="1"/>
</dbReference>
<organism evidence="2 3">
    <name type="scientific">Escherichia coli</name>
    <dbReference type="NCBI Taxonomy" id="562"/>
    <lineage>
        <taxon>Bacteria</taxon>
        <taxon>Pseudomonadati</taxon>
        <taxon>Pseudomonadota</taxon>
        <taxon>Gammaproteobacteria</taxon>
        <taxon>Enterobacterales</taxon>
        <taxon>Enterobacteriaceae</taxon>
        <taxon>Escherichia</taxon>
    </lineage>
</organism>
<evidence type="ECO:0000313" key="2">
    <source>
        <dbReference type="EMBL" id="STP21875.1"/>
    </source>
</evidence>
<dbReference type="InterPro" id="IPR027946">
    <property type="entry name" value="Ogl_dom"/>
</dbReference>
<dbReference type="InterPro" id="IPR015943">
    <property type="entry name" value="WD40/YVTN_repeat-like_dom_sf"/>
</dbReference>
<feature type="domain" description="Oligogalacturonate lyase" evidence="1">
    <location>
        <begin position="11"/>
        <end position="112"/>
    </location>
</feature>
<dbReference type="GO" id="GO:0045490">
    <property type="term" value="P:pectin catabolic process"/>
    <property type="evidence" value="ECO:0007669"/>
    <property type="project" value="InterPro"/>
</dbReference>
<dbReference type="GO" id="GO:0047487">
    <property type="term" value="F:oligogalacturonide lyase activity"/>
    <property type="evidence" value="ECO:0007669"/>
    <property type="project" value="InterPro"/>
</dbReference>
<keyword evidence="2" id="KW-0456">Lyase</keyword>
<name>A0A377KDS6_ECOLX</name>
<protein>
    <submittedName>
        <fullName evidence="2">Putative oligogalacturonide lyase</fullName>
    </submittedName>
</protein>
<dbReference type="Gene3D" id="2.130.10.10">
    <property type="entry name" value="YVTN repeat-like/Quinoprotein amine dehydrogenase"/>
    <property type="match status" value="1"/>
</dbReference>
<dbReference type="EMBL" id="UGEM01000004">
    <property type="protein sequence ID" value="STP21875.1"/>
    <property type="molecule type" value="Genomic_DNA"/>
</dbReference>
<evidence type="ECO:0000259" key="1">
    <source>
        <dbReference type="Pfam" id="PF14583"/>
    </source>
</evidence>
<gene>
    <name evidence="2" type="ORF">NCTC9075_05337</name>
</gene>
<accession>A0A377KDS6</accession>
<dbReference type="Proteomes" id="UP000254181">
    <property type="component" value="Unassembled WGS sequence"/>
</dbReference>